<dbReference type="AlphaFoldDB" id="A0A2H1E685"/>
<gene>
    <name evidence="1" type="ORF">MARIT_0370</name>
</gene>
<proteinExistence type="predicted"/>
<keyword evidence="2" id="KW-1185">Reference proteome</keyword>
<dbReference type="EMBL" id="LT634361">
    <property type="protein sequence ID" value="SFZ80276.1"/>
    <property type="molecule type" value="Genomic_DNA"/>
</dbReference>
<dbReference type="Proteomes" id="UP000231564">
    <property type="component" value="Chromosome MARIT"/>
</dbReference>
<accession>A0A2H1E685</accession>
<evidence type="ECO:0000313" key="2">
    <source>
        <dbReference type="Proteomes" id="UP000231564"/>
    </source>
</evidence>
<name>A0A2H1E685_9FLAO</name>
<dbReference type="KEGG" id="tmar:MARIT_0370"/>
<dbReference type="STRING" id="1349785.GCA_000509405_02686"/>
<organism evidence="1 2">
    <name type="scientific">Tenacibaculum maritimum NCIMB 2154</name>
    <dbReference type="NCBI Taxonomy" id="1349785"/>
    <lineage>
        <taxon>Bacteria</taxon>
        <taxon>Pseudomonadati</taxon>
        <taxon>Bacteroidota</taxon>
        <taxon>Flavobacteriia</taxon>
        <taxon>Flavobacteriales</taxon>
        <taxon>Flavobacteriaceae</taxon>
        <taxon>Tenacibaculum</taxon>
    </lineage>
</organism>
<protein>
    <submittedName>
        <fullName evidence="1">Probable lipoprotein</fullName>
    </submittedName>
</protein>
<reference evidence="1 2" key="1">
    <citation type="submission" date="2016-11" db="EMBL/GenBank/DDBJ databases">
        <authorList>
            <person name="Jaros S."/>
            <person name="Januszkiewicz K."/>
            <person name="Wedrychowicz H."/>
        </authorList>
    </citation>
    <scope>NUCLEOTIDE SEQUENCE [LARGE SCALE GENOMIC DNA]</scope>
    <source>
        <strain evidence="1">NCIMB 2154T</strain>
    </source>
</reference>
<dbReference type="PROSITE" id="PS51257">
    <property type="entry name" value="PROKAR_LIPOPROTEIN"/>
    <property type="match status" value="1"/>
</dbReference>
<keyword evidence="1" id="KW-0449">Lipoprotein</keyword>
<evidence type="ECO:0000313" key="1">
    <source>
        <dbReference type="EMBL" id="SFZ80276.1"/>
    </source>
</evidence>
<sequence length="192" mass="22205">MQNKHLCVLFLIIIIYACKKEKKSEIQDPKKSEMSIAKTHVTKTSLNSEAVKKTKDWKEYKNLNEFIIRFKNTSPNDALNNALELKALVKNLKDSIRISELKTPAFRARLNILENETLRLVDMTYITAITADQVNQQVDKIFSLYGSINSKINTIYIKKHFDDDLDLVIFNSMDSVSKKQTNLKHKKPNKQS</sequence>